<name>A0A7N0ZYM0_KALFE</name>
<reference evidence="2" key="1">
    <citation type="submission" date="2021-01" db="UniProtKB">
        <authorList>
            <consortium name="EnsemblPlants"/>
        </authorList>
    </citation>
    <scope>IDENTIFICATION</scope>
</reference>
<feature type="compositionally biased region" description="Acidic residues" evidence="1">
    <location>
        <begin position="153"/>
        <end position="166"/>
    </location>
</feature>
<evidence type="ECO:0000313" key="2">
    <source>
        <dbReference type="EnsemblPlants" id="Kaladp0055s0166.1.v1.1.CDS.1"/>
    </source>
</evidence>
<feature type="region of interest" description="Disordered" evidence="1">
    <location>
        <begin position="1"/>
        <end position="29"/>
    </location>
</feature>
<feature type="region of interest" description="Disordered" evidence="1">
    <location>
        <begin position="153"/>
        <end position="175"/>
    </location>
</feature>
<sequence length="175" mass="19544">MLKSEKSDTDSSPPPRSSLSFLAPNGIRNPYDFSDMELVSIRSYNYPSNSNNNHTGSCSHAHYTSLKDILPATPSPPSGFSPTPNSSWYEIPIRNPLVKHAALAYLQPMSAPPESGDRGFFPKLKSVCCCDVGCFEYFRKSILKLLWNRRDSDDDEDAEYDEDEDGYCCGRGKVD</sequence>
<dbReference type="OMA" id="KEMCSGE"/>
<keyword evidence="3" id="KW-1185">Reference proteome</keyword>
<dbReference type="PANTHER" id="PTHR34569">
    <property type="entry name" value="EXPRESSED PROTEIN"/>
    <property type="match status" value="1"/>
</dbReference>
<dbReference type="Gramene" id="Kaladp0055s0166.1.v1.1">
    <property type="protein sequence ID" value="Kaladp0055s0166.1.v1.1.CDS.1"/>
    <property type="gene ID" value="Kaladp0055s0166.v1.1"/>
</dbReference>
<evidence type="ECO:0000313" key="3">
    <source>
        <dbReference type="Proteomes" id="UP000594263"/>
    </source>
</evidence>
<organism evidence="2 3">
    <name type="scientific">Kalanchoe fedtschenkoi</name>
    <name type="common">Lavender scallops</name>
    <name type="synonym">South American air plant</name>
    <dbReference type="NCBI Taxonomy" id="63787"/>
    <lineage>
        <taxon>Eukaryota</taxon>
        <taxon>Viridiplantae</taxon>
        <taxon>Streptophyta</taxon>
        <taxon>Embryophyta</taxon>
        <taxon>Tracheophyta</taxon>
        <taxon>Spermatophyta</taxon>
        <taxon>Magnoliopsida</taxon>
        <taxon>eudicotyledons</taxon>
        <taxon>Gunneridae</taxon>
        <taxon>Pentapetalae</taxon>
        <taxon>Saxifragales</taxon>
        <taxon>Crassulaceae</taxon>
        <taxon>Kalanchoe</taxon>
    </lineage>
</organism>
<proteinExistence type="predicted"/>
<accession>A0A7N0ZYM0</accession>
<dbReference type="EnsemblPlants" id="Kaladp0055s0166.1.v1.1">
    <property type="protein sequence ID" value="Kaladp0055s0166.1.v1.1.CDS.1"/>
    <property type="gene ID" value="Kaladp0055s0166.v1.1"/>
</dbReference>
<dbReference type="Proteomes" id="UP000594263">
    <property type="component" value="Unplaced"/>
</dbReference>
<evidence type="ECO:0000256" key="1">
    <source>
        <dbReference type="SAM" id="MobiDB-lite"/>
    </source>
</evidence>
<dbReference type="PANTHER" id="PTHR34569:SF12">
    <property type="entry name" value="TRANSMEMBRANE PROTEIN"/>
    <property type="match status" value="1"/>
</dbReference>
<dbReference type="AlphaFoldDB" id="A0A7N0ZYM0"/>
<protein>
    <submittedName>
        <fullName evidence="2">Uncharacterized protein</fullName>
    </submittedName>
</protein>